<comment type="caution">
    <text evidence="3">The sequence shown here is derived from an EMBL/GenBank/DDBJ whole genome shotgun (WGS) entry which is preliminary data.</text>
</comment>
<feature type="transmembrane region" description="Helical" evidence="1">
    <location>
        <begin position="49"/>
        <end position="72"/>
    </location>
</feature>
<dbReference type="NCBIfam" id="NF037970">
    <property type="entry name" value="vanZ_1"/>
    <property type="match status" value="1"/>
</dbReference>
<feature type="domain" description="VanZ-like" evidence="2">
    <location>
        <begin position="8"/>
        <end position="132"/>
    </location>
</feature>
<keyword evidence="1" id="KW-1133">Transmembrane helix</keyword>
<dbReference type="Proteomes" id="UP000196258">
    <property type="component" value="Unassembled WGS sequence"/>
</dbReference>
<keyword evidence="1" id="KW-0472">Membrane</keyword>
<dbReference type="Pfam" id="PF04892">
    <property type="entry name" value="VanZ"/>
    <property type="match status" value="1"/>
</dbReference>
<name>A0A1Y4QMN9_9FIRM</name>
<dbReference type="GeneID" id="94016446"/>
<feature type="transmembrane region" description="Helical" evidence="1">
    <location>
        <begin position="115"/>
        <end position="132"/>
    </location>
</feature>
<dbReference type="InterPro" id="IPR016747">
    <property type="entry name" value="Phosphotransbutyrylase"/>
</dbReference>
<gene>
    <name evidence="3" type="ORF">B5E91_01215</name>
</gene>
<evidence type="ECO:0000313" key="3">
    <source>
        <dbReference type="EMBL" id="OUQ06574.1"/>
    </source>
</evidence>
<dbReference type="AlphaFoldDB" id="A0A1Y4QMN9"/>
<organism evidence="3">
    <name type="scientific">Thomasclavelia spiroformis</name>
    <dbReference type="NCBI Taxonomy" id="29348"/>
    <lineage>
        <taxon>Bacteria</taxon>
        <taxon>Bacillati</taxon>
        <taxon>Bacillota</taxon>
        <taxon>Erysipelotrichia</taxon>
        <taxon>Erysipelotrichales</taxon>
        <taxon>Coprobacillaceae</taxon>
        <taxon>Thomasclavelia</taxon>
    </lineage>
</organism>
<dbReference type="PIRSF" id="PIRSF019083">
    <property type="entry name" value="UCP019083_VanZ"/>
    <property type="match status" value="1"/>
</dbReference>
<evidence type="ECO:0000256" key="1">
    <source>
        <dbReference type="SAM" id="Phobius"/>
    </source>
</evidence>
<sequence>MKKIRYFIPAIIWMIFIFIMSHTNGNDSSNQSNFIAQIILRFINVDLNILTFIIRKIAHMCEYAILFLLIYYGLHKTIKYQYKLLISLIISILYACSDEFHQIFISGRSGQFKDVIIDTTGMIIMLSIIYLWQKEKKSNHHY</sequence>
<dbReference type="InterPro" id="IPR006976">
    <property type="entry name" value="VanZ-like"/>
</dbReference>
<dbReference type="EMBL" id="NFLB01000001">
    <property type="protein sequence ID" value="OUQ06574.1"/>
    <property type="molecule type" value="Genomic_DNA"/>
</dbReference>
<proteinExistence type="predicted"/>
<feature type="transmembrane region" description="Helical" evidence="1">
    <location>
        <begin position="84"/>
        <end position="103"/>
    </location>
</feature>
<evidence type="ECO:0000259" key="2">
    <source>
        <dbReference type="Pfam" id="PF04892"/>
    </source>
</evidence>
<dbReference type="RefSeq" id="WP_004610652.1">
    <property type="nucleotide sequence ID" value="NZ_CABKNM010000001.1"/>
</dbReference>
<protein>
    <submittedName>
        <fullName evidence="3">VanZ family protein</fullName>
    </submittedName>
</protein>
<feature type="transmembrane region" description="Helical" evidence="1">
    <location>
        <begin position="7"/>
        <end position="24"/>
    </location>
</feature>
<accession>A0A1Y4QMN9</accession>
<keyword evidence="1" id="KW-0812">Transmembrane</keyword>
<reference evidence="3" key="1">
    <citation type="journal article" date="2018" name="BMC Genomics">
        <title>Whole genome sequencing and function prediction of 133 gut anaerobes isolated from chicken caecum in pure cultures.</title>
        <authorList>
            <person name="Medvecky M."/>
            <person name="Cejkova D."/>
            <person name="Polansky O."/>
            <person name="Karasova D."/>
            <person name="Kubasova T."/>
            <person name="Cizek A."/>
            <person name="Rychlik I."/>
        </authorList>
    </citation>
    <scope>NUCLEOTIDE SEQUENCE</scope>
    <source>
        <strain evidence="3">An149</strain>
    </source>
</reference>